<proteinExistence type="predicted"/>
<dbReference type="SMART" id="SM01321">
    <property type="entry name" value="Y1_Tnp"/>
    <property type="match status" value="1"/>
</dbReference>
<dbReference type="InterPro" id="IPR036515">
    <property type="entry name" value="Transposase_17_sf"/>
</dbReference>
<reference evidence="2 3" key="1">
    <citation type="submission" date="2020-08" db="EMBL/GenBank/DDBJ databases">
        <title>Novel species isolated from subtropical streams in China.</title>
        <authorList>
            <person name="Lu H."/>
        </authorList>
    </citation>
    <scope>NUCLEOTIDE SEQUENCE [LARGE SCALE GENOMIC DNA]</scope>
    <source>
        <strain evidence="2 3">CY18W</strain>
    </source>
</reference>
<organism evidence="2 3">
    <name type="scientific">Undibacterium hunanense</name>
    <dbReference type="NCBI Taxonomy" id="2762292"/>
    <lineage>
        <taxon>Bacteria</taxon>
        <taxon>Pseudomonadati</taxon>
        <taxon>Pseudomonadota</taxon>
        <taxon>Betaproteobacteria</taxon>
        <taxon>Burkholderiales</taxon>
        <taxon>Oxalobacteraceae</taxon>
        <taxon>Undibacterium</taxon>
    </lineage>
</organism>
<dbReference type="Proteomes" id="UP000650424">
    <property type="component" value="Unassembled WGS sequence"/>
</dbReference>
<evidence type="ECO:0000313" key="3">
    <source>
        <dbReference type="Proteomes" id="UP000650424"/>
    </source>
</evidence>
<comment type="caution">
    <text evidence="2">The sequence shown here is derived from an EMBL/GenBank/DDBJ whole genome shotgun (WGS) entry which is preliminary data.</text>
</comment>
<keyword evidence="3" id="KW-1185">Reference proteome</keyword>
<gene>
    <name evidence="2" type="ORF">H8L32_17760</name>
</gene>
<dbReference type="SUPFAM" id="SSF143422">
    <property type="entry name" value="Transposase IS200-like"/>
    <property type="match status" value="1"/>
</dbReference>
<evidence type="ECO:0000259" key="1">
    <source>
        <dbReference type="SMART" id="SM01321"/>
    </source>
</evidence>
<protein>
    <submittedName>
        <fullName evidence="2">Transposase</fullName>
    </submittedName>
</protein>
<dbReference type="NCBIfam" id="NF047646">
    <property type="entry name" value="REP_Tyr_transpos"/>
    <property type="match status" value="1"/>
</dbReference>
<dbReference type="EMBL" id="JACOGF010000009">
    <property type="protein sequence ID" value="MBC3919341.1"/>
    <property type="molecule type" value="Genomic_DNA"/>
</dbReference>
<dbReference type="PANTHER" id="PTHR36966">
    <property type="entry name" value="REP-ASSOCIATED TYROSINE TRANSPOSASE"/>
    <property type="match status" value="1"/>
</dbReference>
<dbReference type="InterPro" id="IPR052715">
    <property type="entry name" value="RAYT_transposase"/>
</dbReference>
<accession>A0ABR6ZTY7</accession>
<dbReference type="Gene3D" id="3.30.70.1290">
    <property type="entry name" value="Transposase IS200-like"/>
    <property type="match status" value="1"/>
</dbReference>
<name>A0ABR6ZTY7_9BURK</name>
<dbReference type="InterPro" id="IPR002686">
    <property type="entry name" value="Transposase_17"/>
</dbReference>
<dbReference type="RefSeq" id="WP_186948601.1">
    <property type="nucleotide sequence ID" value="NZ_JACOGF010000009.1"/>
</dbReference>
<feature type="domain" description="Transposase IS200-like" evidence="1">
    <location>
        <begin position="9"/>
        <end position="136"/>
    </location>
</feature>
<sequence>MPNYRRSRVSGGSYFFTVTSLRRRPVLTQPALRQALRIAIQQTRISHPFDIDAWVLLPEHLHCIWTLPPDDANFSLRWSMIKRLVSQACAAELGMPVTSTSGTARREAGLWQRRFWEHQIRDDEDFARHVDYIHWNPVKHGLVSRAGDWLYSTFHRYVEQGMLLPDWGLGVVTDVRQGFGE</sequence>
<evidence type="ECO:0000313" key="2">
    <source>
        <dbReference type="EMBL" id="MBC3919341.1"/>
    </source>
</evidence>
<dbReference type="PANTHER" id="PTHR36966:SF1">
    <property type="entry name" value="REP-ASSOCIATED TYROSINE TRANSPOSASE"/>
    <property type="match status" value="1"/>
</dbReference>